<keyword evidence="1" id="KW-0732">Signal</keyword>
<feature type="domain" description="Lipoprotein-associated type-17" evidence="2">
    <location>
        <begin position="254"/>
        <end position="341"/>
    </location>
</feature>
<organism evidence="3 4">
    <name type="scientific">Mycoplasmopsis columbinasalis</name>
    <dbReference type="NCBI Taxonomy" id="114880"/>
    <lineage>
        <taxon>Bacteria</taxon>
        <taxon>Bacillati</taxon>
        <taxon>Mycoplasmatota</taxon>
        <taxon>Mycoplasmoidales</taxon>
        <taxon>Metamycoplasmataceae</taxon>
        <taxon>Mycoplasmopsis</taxon>
    </lineage>
</organism>
<evidence type="ECO:0000259" key="2">
    <source>
        <dbReference type="Pfam" id="PF04200"/>
    </source>
</evidence>
<keyword evidence="3" id="KW-0449">Lipoprotein</keyword>
<evidence type="ECO:0000313" key="3">
    <source>
        <dbReference type="EMBL" id="VEU77847.1"/>
    </source>
</evidence>
<feature type="signal peptide" evidence="1">
    <location>
        <begin position="1"/>
        <end position="23"/>
    </location>
</feature>
<proteinExistence type="predicted"/>
<dbReference type="AlphaFoldDB" id="A0A449B9J9"/>
<name>A0A449B9J9_9BACT</name>
<feature type="domain" description="Lipoprotein-associated type-17" evidence="2">
    <location>
        <begin position="360"/>
        <end position="450"/>
    </location>
</feature>
<dbReference type="EMBL" id="LR215043">
    <property type="protein sequence ID" value="VEU77847.1"/>
    <property type="molecule type" value="Genomic_DNA"/>
</dbReference>
<evidence type="ECO:0000256" key="1">
    <source>
        <dbReference type="SAM" id="SignalP"/>
    </source>
</evidence>
<gene>
    <name evidence="3" type="ORF">NCTC10184_00061</name>
</gene>
<evidence type="ECO:0000313" key="4">
    <source>
        <dbReference type="Proteomes" id="UP000290876"/>
    </source>
</evidence>
<feature type="domain" description="Lipoprotein-associated type-17" evidence="2">
    <location>
        <begin position="151"/>
        <end position="234"/>
    </location>
</feature>
<dbReference type="PROSITE" id="PS51257">
    <property type="entry name" value="PROKAR_LIPOPROTEIN"/>
    <property type="match status" value="1"/>
</dbReference>
<dbReference type="Proteomes" id="UP000290876">
    <property type="component" value="Chromosome"/>
</dbReference>
<feature type="chain" id="PRO_5019399318" evidence="1">
    <location>
        <begin position="24"/>
        <end position="650"/>
    </location>
</feature>
<dbReference type="KEGG" id="mcob:NCTC10184_00061"/>
<feature type="domain" description="Lipoprotein-associated type-17" evidence="2">
    <location>
        <begin position="40"/>
        <end position="127"/>
    </location>
</feature>
<protein>
    <submittedName>
        <fullName evidence="3">Lipoprotein associated domain</fullName>
    </submittedName>
</protein>
<sequence>MKLKKFSFLLSATAATVAVPLVAVSCGKTATTQVTAQSQLDLIKKVAFTGDNQATTDPATVTVEQLKLQKEDGSKYEAPAGSNIEAHIKLKENNTGVNAETGKLTVIVSVRKGTSETPVTKELEVTGEFKKTSNPSPEAEVTAQSQLGLIKKVAFTGENQATTDPTTVTVAQLQLQKEDGSKYEAPAGSNIEAHIKLKENNTGVNAETGKLTVIVSVRKGTSETPVTKELEVTGEFKKTSNPSPEAEVTAQSQLDLIKKVAFTGENQATTDPTTVTVAQLQLQKEDGSKYEAPAGSNIEAHIKLKENNTGVNAQAGTLTVIVSVRKGTSEAPVTKEIQVTGNFLTAAAKKEAEVQAEANKITAVEYLDTAESAKDKVLPSAVNVTKTNFKAKENDKDYVVPEAVGEKVWSWDVAKVSDNDAEGKLTVKVTITFDGVTKESQDIVVEGFLTSDQKAVNDAKAAIKSADYADKASVLPSEVTDLKKFSVTQTPDPDAGITVTYGIVANSKNNDAGTLKVKATLTKGGKTAVTGELEVSGFLTTDQDNKNKADAKANELVNQTPKGPESRTWESVDAFVTAFNNSDASGQELRNGFKFDGLADGYRAVFKDGAVKKESDQTKATLKFTVNFSGQTSEEKTVDFTVPITPTSSS</sequence>
<reference evidence="3 4" key="1">
    <citation type="submission" date="2019-01" db="EMBL/GenBank/DDBJ databases">
        <authorList>
            <consortium name="Pathogen Informatics"/>
        </authorList>
    </citation>
    <scope>NUCLEOTIDE SEQUENCE [LARGE SCALE GENOMIC DNA]</scope>
    <source>
        <strain evidence="3 4">NCTC10184</strain>
    </source>
</reference>
<dbReference type="Pfam" id="PF04200">
    <property type="entry name" value="Lipoprotein_17"/>
    <property type="match status" value="5"/>
</dbReference>
<feature type="domain" description="Lipoprotein-associated type-17" evidence="2">
    <location>
        <begin position="469"/>
        <end position="540"/>
    </location>
</feature>
<accession>A0A449B9J9</accession>
<dbReference type="InterPro" id="IPR007326">
    <property type="entry name" value="Lipoprotein-assoc_dom"/>
</dbReference>
<dbReference type="RefSeq" id="WP_129622709.1">
    <property type="nucleotide sequence ID" value="NZ_LR215043.1"/>
</dbReference>
<keyword evidence="4" id="KW-1185">Reference proteome</keyword>